<comment type="caution">
    <text evidence="3">The sequence shown here is derived from an EMBL/GenBank/DDBJ whole genome shotgun (WGS) entry which is preliminary data.</text>
</comment>
<evidence type="ECO:0000259" key="2">
    <source>
        <dbReference type="PROSITE" id="PS51724"/>
    </source>
</evidence>
<gene>
    <name evidence="3" type="ORF">Q2T52_23660</name>
</gene>
<protein>
    <submittedName>
        <fullName evidence="3">SPOR domain-containing protein</fullName>
    </submittedName>
</protein>
<evidence type="ECO:0000256" key="1">
    <source>
        <dbReference type="SAM" id="MobiDB-lite"/>
    </source>
</evidence>
<feature type="compositionally biased region" description="Low complexity" evidence="1">
    <location>
        <begin position="804"/>
        <end position="818"/>
    </location>
</feature>
<dbReference type="Proteomes" id="UP001169006">
    <property type="component" value="Unassembled WGS sequence"/>
</dbReference>
<dbReference type="Gene3D" id="3.30.70.1070">
    <property type="entry name" value="Sporulation related repeat"/>
    <property type="match status" value="1"/>
</dbReference>
<feature type="region of interest" description="Disordered" evidence="1">
    <location>
        <begin position="91"/>
        <end position="123"/>
    </location>
</feature>
<accession>A0ABT8T4M6</accession>
<evidence type="ECO:0000313" key="3">
    <source>
        <dbReference type="EMBL" id="MDO1585098.1"/>
    </source>
</evidence>
<dbReference type="Pfam" id="PF05036">
    <property type="entry name" value="SPOR"/>
    <property type="match status" value="1"/>
</dbReference>
<proteinExistence type="predicted"/>
<sequence length="951" mass="99398">MADNSVALGRNSGPDVFADDDPLAELARIAGYDDRSARKPQPVAAGRREPAFNLEDELLREFERYDSPRPEPVASEPLTLVTQAQPEAPVVQQARNAPSADPFADMNLPVELPPTRSIASQAGGPDFSSWLGAPGAQQVPLPVSAKAVPMLEEAFAPRGLPQGERAQDVAFEPAVDLEAELESSLAVAPPVSTSSRPAPKAYTPGFQMPLANFNRAANPPRPASEPVKEHELLSDLDLADELEHSAPRHVAPAAEAPLAEVRSEPSFDPAPAENERFSALEAQIFDLERVADSRNPAPLPAAVEPKAPVASRQEPEMFAQPEPAASNSEADIFGDEEFDLALGDLELDLSDIVTHHVTAETATHRQPAPSVPEERAPAYAAPAAAAVAPVAVAAAPVEPVAMAEDEFDYGSGDEAFDPAQLAESEEMPEAVPELDVPELPVEEPEQAPVHHHSDYDLDLDSELASLLETTASSMSTPGVATAAVATAAAATAAVAISRGRQTPHIVTQGPSAHQQAQAAVAPAPRDKAVQDFDEFERALEEDFRRSLANPLPQQTRDTAREEEILPYAEQARRSPGRWMMPLSVAGFVLIVGASGYAWWASDKGRISTSGAPVVIAADTTPVKVAPENPGGKTVPNQDKAVYDRVAGGAPKDPKQATLISTDEQPMDVVQKTLVPENLPLEGISEEANASATPVNDTKDPRLLPQHAQANGAAEDPLSVMPRKVKTMVVRPDGSLVEQQVTKPAAVASVQVPATAVKSEKIPSQPALAEPNAKGVLPGNAADQKPTDIASVNIAKVSTMTGTSQAPASASAAPVGTPAKPGTPIPTARPAEQPVKVVASVSEQGTVKPAPQPAPSATVTASVAPAASASANGGYYIQVASLPSEAEAQKSYKSITAKFGNVIAGRGVDIAKAEIAGKGTFYRVRIPAGSKDDAVALCEKYRAAGGTCLVAR</sequence>
<dbReference type="RefSeq" id="WP_302079386.1">
    <property type="nucleotide sequence ID" value="NZ_JAUKWQ010000012.1"/>
</dbReference>
<reference evidence="3" key="1">
    <citation type="journal article" date="2015" name="Int. J. Syst. Evol. Microbiol.">
        <title>Rhizobium oryzicola sp. nov., potential plant-growth-promoting endophytic bacteria isolated from rice roots.</title>
        <authorList>
            <person name="Zhang X.X."/>
            <person name="Gao J.S."/>
            <person name="Cao Y.H."/>
            <person name="Sheirdil R.A."/>
            <person name="Wang X.C."/>
            <person name="Zhang L."/>
        </authorList>
    </citation>
    <scope>NUCLEOTIDE SEQUENCE</scope>
    <source>
        <strain evidence="3">05753</strain>
    </source>
</reference>
<dbReference type="InterPro" id="IPR007730">
    <property type="entry name" value="SPOR-like_dom"/>
</dbReference>
<feature type="region of interest" description="Disordered" evidence="1">
    <location>
        <begin position="804"/>
        <end position="827"/>
    </location>
</feature>
<feature type="compositionally biased region" description="Low complexity" evidence="1">
    <location>
        <begin position="250"/>
        <end position="260"/>
    </location>
</feature>
<name>A0ABT8T4M6_9HYPH</name>
<dbReference type="EMBL" id="JAUKWQ010000012">
    <property type="protein sequence ID" value="MDO1585098.1"/>
    <property type="molecule type" value="Genomic_DNA"/>
</dbReference>
<dbReference type="SUPFAM" id="SSF110997">
    <property type="entry name" value="Sporulation related repeat"/>
    <property type="match status" value="1"/>
</dbReference>
<feature type="region of interest" description="Disordered" evidence="1">
    <location>
        <begin position="181"/>
        <end position="272"/>
    </location>
</feature>
<dbReference type="PROSITE" id="PS51724">
    <property type="entry name" value="SPOR"/>
    <property type="match status" value="1"/>
</dbReference>
<reference evidence="3" key="2">
    <citation type="submission" date="2023-07" db="EMBL/GenBank/DDBJ databases">
        <authorList>
            <person name="Sun H."/>
        </authorList>
    </citation>
    <scope>NUCLEOTIDE SEQUENCE</scope>
    <source>
        <strain evidence="3">05753</strain>
    </source>
</reference>
<dbReference type="InterPro" id="IPR036680">
    <property type="entry name" value="SPOR-like_sf"/>
</dbReference>
<evidence type="ECO:0000313" key="4">
    <source>
        <dbReference type="Proteomes" id="UP001169006"/>
    </source>
</evidence>
<feature type="domain" description="SPOR" evidence="2">
    <location>
        <begin position="868"/>
        <end position="951"/>
    </location>
</feature>
<organism evidence="3 4">
    <name type="scientific">Rhizobium oryzicola</name>
    <dbReference type="NCBI Taxonomy" id="1232668"/>
    <lineage>
        <taxon>Bacteria</taxon>
        <taxon>Pseudomonadati</taxon>
        <taxon>Pseudomonadota</taxon>
        <taxon>Alphaproteobacteria</taxon>
        <taxon>Hyphomicrobiales</taxon>
        <taxon>Rhizobiaceae</taxon>
        <taxon>Rhizobium/Agrobacterium group</taxon>
        <taxon>Rhizobium</taxon>
    </lineage>
</organism>
<keyword evidence="4" id="KW-1185">Reference proteome</keyword>